<dbReference type="PANTHER" id="PTHR47199:SF2">
    <property type="entry name" value="PHOTOSYSTEM II STABILITY_ASSEMBLY FACTOR HCF136, CHLOROPLASTIC"/>
    <property type="match status" value="1"/>
</dbReference>
<feature type="chain" id="PRO_5006920296" evidence="1">
    <location>
        <begin position="27"/>
        <end position="429"/>
    </location>
</feature>
<dbReference type="AlphaFoldDB" id="A0A0W1AYW7"/>
<accession>A0A0W1AYW7</accession>
<dbReference type="EMBL" id="LCZJ02000019">
    <property type="protein sequence ID" value="KTD86535.1"/>
    <property type="molecule type" value="Genomic_DNA"/>
</dbReference>
<evidence type="ECO:0000313" key="3">
    <source>
        <dbReference type="Proteomes" id="UP000054709"/>
    </source>
</evidence>
<dbReference type="OrthoDB" id="501835at2"/>
<organism evidence="2 3">
    <name type="scientific">Paenibacillus etheri</name>
    <dbReference type="NCBI Taxonomy" id="1306852"/>
    <lineage>
        <taxon>Bacteria</taxon>
        <taxon>Bacillati</taxon>
        <taxon>Bacillota</taxon>
        <taxon>Bacilli</taxon>
        <taxon>Bacillales</taxon>
        <taxon>Paenibacillaceae</taxon>
        <taxon>Paenibacillus</taxon>
    </lineage>
</organism>
<dbReference type="SUPFAM" id="SSF110296">
    <property type="entry name" value="Oligoxyloglucan reducing end-specific cellobiohydrolase"/>
    <property type="match status" value="1"/>
</dbReference>
<dbReference type="Proteomes" id="UP000054709">
    <property type="component" value="Unassembled WGS sequence"/>
</dbReference>
<dbReference type="PANTHER" id="PTHR47199">
    <property type="entry name" value="PHOTOSYSTEM II STABILITY/ASSEMBLY FACTOR HCF136, CHLOROPLASTIC"/>
    <property type="match status" value="1"/>
</dbReference>
<proteinExistence type="predicted"/>
<evidence type="ECO:0000256" key="1">
    <source>
        <dbReference type="SAM" id="SignalP"/>
    </source>
</evidence>
<comment type="caution">
    <text evidence="2">The sequence shown here is derived from an EMBL/GenBank/DDBJ whole genome shotgun (WGS) entry which is preliminary data.</text>
</comment>
<dbReference type="CDD" id="cd15482">
    <property type="entry name" value="Sialidase_non-viral"/>
    <property type="match status" value="1"/>
</dbReference>
<dbReference type="PROSITE" id="PS51257">
    <property type="entry name" value="PROKAR_LIPOPROTEIN"/>
    <property type="match status" value="1"/>
</dbReference>
<reference evidence="2 3" key="1">
    <citation type="journal article" date="2015" name="Int. Biodeterior. Biodegradation">
        <title>Physiological and genetic screening methods for the isolation of methyl tert-butyl ether-degrading bacteria for bioremediation purposes.</title>
        <authorList>
            <person name="Guisado I.M."/>
            <person name="Purswani J."/>
            <person name="Gonzalez Lopez J."/>
            <person name="Pozo C."/>
        </authorList>
    </citation>
    <scope>NUCLEOTIDE SEQUENCE [LARGE SCALE GENOMIC DNA]</scope>
    <source>
        <strain evidence="2 3">SH7</strain>
    </source>
</reference>
<gene>
    <name evidence="2" type="ORF">UQ64_13765</name>
</gene>
<keyword evidence="3" id="KW-1185">Reference proteome</keyword>
<protein>
    <submittedName>
        <fullName evidence="2">Uncharacterized protein</fullName>
    </submittedName>
</protein>
<dbReference type="Gene3D" id="2.130.10.10">
    <property type="entry name" value="YVTN repeat-like/Quinoprotein amine dehydrogenase"/>
    <property type="match status" value="2"/>
</dbReference>
<evidence type="ECO:0000313" key="2">
    <source>
        <dbReference type="EMBL" id="KTD86535.1"/>
    </source>
</evidence>
<keyword evidence="1" id="KW-0732">Signal</keyword>
<sequence length="429" mass="47609">MTSRTAGLKTLRMFIMLFFLAWIVSACSSPPPEPSPQPQPTEAPEEGQTITLITPPSNNTNKESGPKYQVQTRITGFHLISETVGMVWGVTKNELRLYITRDNGATWANISPAPNVQFLSTPVYGKGIFFTDPNHGWIIRSAFGTTENIVLRTTDGGESWKISSLGDDNAVSSIYFISPTQGWLMTSANATPNKESKALYSTSDGGATWEEVMQNEQYNPNLPNHSIPFSGVSTGMIFKNRVDGFVTLQTAALPKIFMTKDGGQSWNPGQSFLVNEQLESCDRVITGKPEFFDVSKTNGWMSVGCQNDKDKTITYHGYFTANGGQNWKFAPFELKSPTEGNHQSAPTFLNSQVGWAILGDTLYHTVNQGNTWLPLKESSVLRSKLEEYPETIKMQFISADVGWLLLEKKEQKRSLLLQTTNGGISWRVM</sequence>
<dbReference type="InterPro" id="IPR015943">
    <property type="entry name" value="WD40/YVTN_repeat-like_dom_sf"/>
</dbReference>
<feature type="signal peptide" evidence="1">
    <location>
        <begin position="1"/>
        <end position="26"/>
    </location>
</feature>
<name>A0A0W1AYW7_9BACL</name>
<dbReference type="RefSeq" id="WP_060623427.1">
    <property type="nucleotide sequence ID" value="NZ_LCZJ02000019.1"/>
</dbReference>